<evidence type="ECO:0000256" key="6">
    <source>
        <dbReference type="SAM" id="SignalP"/>
    </source>
</evidence>
<dbReference type="InterPro" id="IPR017045">
    <property type="entry name" value="Malt_Pase/Glycosyl_Hdrlase"/>
</dbReference>
<dbReference type="RefSeq" id="WP_126614506.1">
    <property type="nucleotide sequence ID" value="NZ_CP034562.1"/>
</dbReference>
<keyword evidence="3" id="KW-0808">Transferase</keyword>
<evidence type="ECO:0000256" key="5">
    <source>
        <dbReference type="PIRSR" id="PIRSR036289-51"/>
    </source>
</evidence>
<dbReference type="GO" id="GO:0016757">
    <property type="term" value="F:glycosyltransferase activity"/>
    <property type="evidence" value="ECO:0007669"/>
    <property type="project" value="UniProtKB-KW"/>
</dbReference>
<dbReference type="InterPro" id="IPR037018">
    <property type="entry name" value="GH65_N"/>
</dbReference>
<dbReference type="GO" id="GO:0004553">
    <property type="term" value="F:hydrolase activity, hydrolyzing O-glycosyl compounds"/>
    <property type="evidence" value="ECO:0007669"/>
    <property type="project" value="TreeGrafter"/>
</dbReference>
<protein>
    <submittedName>
        <fullName evidence="9">Glycoside hydrolase family 65 protein</fullName>
    </submittedName>
</protein>
<dbReference type="OrthoDB" id="9758855at2"/>
<feature type="chain" id="PRO_5019405098" evidence="6">
    <location>
        <begin position="22"/>
        <end position="681"/>
    </location>
</feature>
<reference evidence="9 10" key="1">
    <citation type="submission" date="2018-12" db="EMBL/GenBank/DDBJ databases">
        <title>Flammeovirga pectinis sp. nov., isolated from the gut of the Korean scallop, Patinopecten yessoensis.</title>
        <authorList>
            <person name="Bae J.-W."/>
            <person name="Jeong Y.-S."/>
            <person name="Kang W."/>
        </authorList>
    </citation>
    <scope>NUCLEOTIDE SEQUENCE [LARGE SCALE GENOMIC DNA]</scope>
    <source>
        <strain evidence="9 10">L12M1</strain>
    </source>
</reference>
<evidence type="ECO:0000313" key="10">
    <source>
        <dbReference type="Proteomes" id="UP000267268"/>
    </source>
</evidence>
<feature type="active site" description="Proton donor" evidence="4">
    <location>
        <position position="472"/>
    </location>
</feature>
<dbReference type="InterPro" id="IPR008928">
    <property type="entry name" value="6-hairpin_glycosidase_sf"/>
</dbReference>
<evidence type="ECO:0000313" key="9">
    <source>
        <dbReference type="EMBL" id="AZQ62722.1"/>
    </source>
</evidence>
<name>A0A3S9P3R6_9BACT</name>
<feature type="binding site" evidence="5">
    <location>
        <begin position="537"/>
        <end position="538"/>
    </location>
    <ligand>
        <name>substrate</name>
    </ligand>
</feature>
<feature type="binding site" evidence="5">
    <location>
        <begin position="343"/>
        <end position="344"/>
    </location>
    <ligand>
        <name>substrate</name>
    </ligand>
</feature>
<accession>A0A3S9P3R6</accession>
<dbReference type="EMBL" id="CP034562">
    <property type="protein sequence ID" value="AZQ62722.1"/>
    <property type="molecule type" value="Genomic_DNA"/>
</dbReference>
<dbReference type="Proteomes" id="UP000267268">
    <property type="component" value="Chromosome 1"/>
</dbReference>
<feature type="domain" description="Glycoside hydrolase family 65 central catalytic" evidence="7">
    <location>
        <begin position="309"/>
        <end position="531"/>
    </location>
</feature>
<keyword evidence="2" id="KW-0328">Glycosyltransferase</keyword>
<gene>
    <name evidence="9" type="ORF">EI427_10900</name>
</gene>
<keyword evidence="9" id="KW-0378">Hydrolase</keyword>
<dbReference type="InterPro" id="IPR012341">
    <property type="entry name" value="6hp_glycosidase-like_sf"/>
</dbReference>
<evidence type="ECO:0000256" key="4">
    <source>
        <dbReference type="PIRSR" id="PIRSR036289-50"/>
    </source>
</evidence>
<dbReference type="Pfam" id="PF03632">
    <property type="entry name" value="Glyco_hydro_65m"/>
    <property type="match status" value="2"/>
</dbReference>
<keyword evidence="10" id="KW-1185">Reference proteome</keyword>
<dbReference type="Gene3D" id="2.70.98.40">
    <property type="entry name" value="Glycoside hydrolase, family 65, N-terminal domain"/>
    <property type="match status" value="1"/>
</dbReference>
<proteinExistence type="inferred from homology"/>
<dbReference type="SUPFAM" id="SSF48208">
    <property type="entry name" value="Six-hairpin glycosidases"/>
    <property type="match status" value="1"/>
</dbReference>
<dbReference type="Gene3D" id="1.50.10.10">
    <property type="match status" value="1"/>
</dbReference>
<feature type="domain" description="Glycoside hydrolase family 65 central catalytic" evidence="7">
    <location>
        <begin position="532"/>
        <end position="600"/>
    </location>
</feature>
<dbReference type="KEGG" id="fll:EI427_10900"/>
<dbReference type="InterPro" id="IPR005196">
    <property type="entry name" value="Glyco_hydro_65_N"/>
</dbReference>
<dbReference type="GO" id="GO:0005975">
    <property type="term" value="P:carbohydrate metabolic process"/>
    <property type="evidence" value="ECO:0007669"/>
    <property type="project" value="InterPro"/>
</dbReference>
<dbReference type="Pfam" id="PF03636">
    <property type="entry name" value="Glyco_hydro_65N"/>
    <property type="match status" value="1"/>
</dbReference>
<dbReference type="PANTHER" id="PTHR11051">
    <property type="entry name" value="GLYCOSYL HYDROLASE-RELATED"/>
    <property type="match status" value="1"/>
</dbReference>
<dbReference type="PIRSF" id="PIRSF036289">
    <property type="entry name" value="Glycosyl_hydrolase_malt_phosph"/>
    <property type="match status" value="1"/>
</dbReference>
<keyword evidence="6" id="KW-0732">Signal</keyword>
<evidence type="ECO:0000256" key="3">
    <source>
        <dbReference type="ARBA" id="ARBA00022679"/>
    </source>
</evidence>
<feature type="domain" description="Glycoside hydrolase family 65 N-terminal" evidence="8">
    <location>
        <begin position="39"/>
        <end position="245"/>
    </location>
</feature>
<comment type="similarity">
    <text evidence="1">Belongs to the glycosyl hydrolase 65 family.</text>
</comment>
<sequence>MRHLKLLLLLFNIVNITNVFAQADGWTIEANSRENYHSLSMANGMIGIVPSDQPLKINEVILNGVWDIYGRGGVSNIVQGINFANMDIGVEGKGQTQWVSSDKEITSWKQMLNMKEATFTTSFNFAKSIEVEQEIIALRHLAYTGLVRIKVKALKNTSLIFRNDLIVPEINNPGKHRYNQVGKESEISLLSTSATSPTGKYEIATTTSFVFGENEKYPEIKNEEVNARHNRASFKKELKKGEIYEFIVVGSICNTALSVDAINEAERKAIYAHLEGYDRLIKRHKDAWAKLWEGDVIIEGDQKAQLDVRLQLFNLYSSVRKGTRLSLSPVGLSGNGYNGHVFWDTELWMFPTFLVFQPELAKNILDYRLDRLDQAKKNALANGYEGAMFPWESALTGEEDTPTWALSGPFEQHITSCIGLAFWKYYQVTQDKKWLKESGYELLQNVADFWVSRVEKDENGVCHINNVVCADEYAENVNDNAFTNASAIKVLKSAIKAAEIVGEIPNPKWDEVANNIPVLVEDGITMEYDGYDGRVIKQADVNLLSFPLEYYTDKDQMKRNLEYYEPKIDYHAPAMSHSILSVVASRIGETERAYELFQQGYVNNQKPPFNVFTEQPDNNLAFFVTGAGGMMQAVMFGFGGLEITDTGITQLKSTLPNNWKSITFKGVGVDNKNYSVTNNSQ</sequence>
<dbReference type="AlphaFoldDB" id="A0A3S9P3R6"/>
<organism evidence="9 10">
    <name type="scientific">Flammeovirga pectinis</name>
    <dbReference type="NCBI Taxonomy" id="2494373"/>
    <lineage>
        <taxon>Bacteria</taxon>
        <taxon>Pseudomonadati</taxon>
        <taxon>Bacteroidota</taxon>
        <taxon>Cytophagia</taxon>
        <taxon>Cytophagales</taxon>
        <taxon>Flammeovirgaceae</taxon>
        <taxon>Flammeovirga</taxon>
    </lineage>
</organism>
<dbReference type="PANTHER" id="PTHR11051:SF8">
    <property type="entry name" value="PROTEIN-GLUCOSYLGALACTOSYLHYDROXYLYSINE GLUCOSIDASE"/>
    <property type="match status" value="1"/>
</dbReference>
<feature type="signal peptide" evidence="6">
    <location>
        <begin position="1"/>
        <end position="21"/>
    </location>
</feature>
<evidence type="ECO:0000256" key="1">
    <source>
        <dbReference type="ARBA" id="ARBA00006768"/>
    </source>
</evidence>
<evidence type="ECO:0000259" key="8">
    <source>
        <dbReference type="Pfam" id="PF03636"/>
    </source>
</evidence>
<dbReference type="InterPro" id="IPR005195">
    <property type="entry name" value="Glyco_hydro_65_M"/>
</dbReference>
<evidence type="ECO:0000256" key="2">
    <source>
        <dbReference type="ARBA" id="ARBA00022676"/>
    </source>
</evidence>
<evidence type="ECO:0000259" key="7">
    <source>
        <dbReference type="Pfam" id="PF03632"/>
    </source>
</evidence>